<dbReference type="InterPro" id="IPR006553">
    <property type="entry name" value="Leu-rich_rpt_Cys-con_subtyp"/>
</dbReference>
<evidence type="ECO:0000313" key="2">
    <source>
        <dbReference type="Proteomes" id="UP001209540"/>
    </source>
</evidence>
<sequence length="672" mass="75498">MEPSKVILQPACTIDLKPFETSFKNLEVAYTHHDHKQTIQLASTAVDQILRLQLNATLNYRAYAFGMNSQFSQAVKDAHDMIIYNPTSAIGYLRLGSLYQMQGKQVKAIEAYRLGLQSVSQNDADYAQLVCGKELATEQNEKRIDFLQQLPVEVANRIIVMLPHETKAAGLVVSSVWRKRILECGKAWTTLSTGDDDPGTSDDNNTTSIDTRIASSIHEIARYVEYLTLDSQDQRLCTKYLLCMRNGQFSKIKRFFLKAAATKLMTQSISATITLAFWQIRNTLTRLELDYDKNKRVSVKVADVLFTLPHLNTLSFKTESTLSGVIGSMDLVQEPYLSLADLEIRAQAKSITGEIIKPLLLQCQRIRRLWLLGCVTTVLEEVNQHSGLQQVFTNNGGSKVPASDFLPLIYKNMTTLTQVFANLDEASGSNFGGQVKYPNFRLDNLEYLTLWPNREVEPSDLLRAISNCQKLSSVTTLNIHDIKPLVDTLVKIPPVSYLAVQYVESDCNTESLVRLFNYYAQESTALAPTAAQQQASPRLQSIVLRSCQKLTHPVLSSLAQIMSLQNVTLEDLSMITTDDLHKFLKSLSASVFKISFIKMDCVTDDVLVVLSQLKNILYLHLDELPNITDEGIINLVDNSSKLRKLSIIKCHSIPQSTIFYVKQKISDVVYEV</sequence>
<evidence type="ECO:0000313" key="1">
    <source>
        <dbReference type="EMBL" id="KAI9259643.1"/>
    </source>
</evidence>
<name>A0AAD5K7L6_9FUNG</name>
<dbReference type="SMART" id="SM00367">
    <property type="entry name" value="LRR_CC"/>
    <property type="match status" value="3"/>
</dbReference>
<proteinExistence type="predicted"/>
<dbReference type="SUPFAM" id="SSF81383">
    <property type="entry name" value="F-box domain"/>
    <property type="match status" value="1"/>
</dbReference>
<reference evidence="1" key="2">
    <citation type="submission" date="2023-02" db="EMBL/GenBank/DDBJ databases">
        <authorList>
            <consortium name="DOE Joint Genome Institute"/>
            <person name="Mondo S.J."/>
            <person name="Chang Y."/>
            <person name="Wang Y."/>
            <person name="Ahrendt S."/>
            <person name="Andreopoulos W."/>
            <person name="Barry K."/>
            <person name="Beard J."/>
            <person name="Benny G.L."/>
            <person name="Blankenship S."/>
            <person name="Bonito G."/>
            <person name="Cuomo C."/>
            <person name="Desiro A."/>
            <person name="Gervers K.A."/>
            <person name="Hundley H."/>
            <person name="Kuo A."/>
            <person name="LaButti K."/>
            <person name="Lang B.F."/>
            <person name="Lipzen A."/>
            <person name="O'Donnell K."/>
            <person name="Pangilinan J."/>
            <person name="Reynolds N."/>
            <person name="Sandor L."/>
            <person name="Smith M.W."/>
            <person name="Tsang A."/>
            <person name="Grigoriev I.V."/>
            <person name="Stajich J.E."/>
            <person name="Spatafora J.W."/>
        </authorList>
    </citation>
    <scope>NUCLEOTIDE SEQUENCE</scope>
    <source>
        <strain evidence="1">RSA 2281</strain>
    </source>
</reference>
<protein>
    <recommendedName>
        <fullName evidence="3">F-box domain-containing protein</fullName>
    </recommendedName>
</protein>
<reference evidence="1" key="1">
    <citation type="journal article" date="2022" name="IScience">
        <title>Evolution of zygomycete secretomes and the origins of terrestrial fungal ecologies.</title>
        <authorList>
            <person name="Chang Y."/>
            <person name="Wang Y."/>
            <person name="Mondo S."/>
            <person name="Ahrendt S."/>
            <person name="Andreopoulos W."/>
            <person name="Barry K."/>
            <person name="Beard J."/>
            <person name="Benny G.L."/>
            <person name="Blankenship S."/>
            <person name="Bonito G."/>
            <person name="Cuomo C."/>
            <person name="Desiro A."/>
            <person name="Gervers K.A."/>
            <person name="Hundley H."/>
            <person name="Kuo A."/>
            <person name="LaButti K."/>
            <person name="Lang B.F."/>
            <person name="Lipzen A."/>
            <person name="O'Donnell K."/>
            <person name="Pangilinan J."/>
            <person name="Reynolds N."/>
            <person name="Sandor L."/>
            <person name="Smith M.E."/>
            <person name="Tsang A."/>
            <person name="Grigoriev I.V."/>
            <person name="Stajich J.E."/>
            <person name="Spatafora J.W."/>
        </authorList>
    </citation>
    <scope>NUCLEOTIDE SEQUENCE</scope>
    <source>
        <strain evidence="1">RSA 2281</strain>
    </source>
</reference>
<evidence type="ECO:0008006" key="3">
    <source>
        <dbReference type="Google" id="ProtNLM"/>
    </source>
</evidence>
<gene>
    <name evidence="1" type="ORF">BDA99DRAFT_98380</name>
</gene>
<accession>A0AAD5K7L6</accession>
<dbReference type="InterPro" id="IPR032675">
    <property type="entry name" value="LRR_dom_sf"/>
</dbReference>
<comment type="caution">
    <text evidence="1">The sequence shown here is derived from an EMBL/GenBank/DDBJ whole genome shotgun (WGS) entry which is preliminary data.</text>
</comment>
<dbReference type="EMBL" id="JAIXMP010000017">
    <property type="protein sequence ID" value="KAI9259643.1"/>
    <property type="molecule type" value="Genomic_DNA"/>
</dbReference>
<dbReference type="AlphaFoldDB" id="A0AAD5K7L6"/>
<keyword evidence="2" id="KW-1185">Reference proteome</keyword>
<organism evidence="1 2">
    <name type="scientific">Phascolomyces articulosus</name>
    <dbReference type="NCBI Taxonomy" id="60185"/>
    <lineage>
        <taxon>Eukaryota</taxon>
        <taxon>Fungi</taxon>
        <taxon>Fungi incertae sedis</taxon>
        <taxon>Mucoromycota</taxon>
        <taxon>Mucoromycotina</taxon>
        <taxon>Mucoromycetes</taxon>
        <taxon>Mucorales</taxon>
        <taxon>Lichtheimiaceae</taxon>
        <taxon>Phascolomyces</taxon>
    </lineage>
</organism>
<dbReference type="Gene3D" id="3.80.10.10">
    <property type="entry name" value="Ribonuclease Inhibitor"/>
    <property type="match status" value="1"/>
</dbReference>
<dbReference type="Proteomes" id="UP001209540">
    <property type="component" value="Unassembled WGS sequence"/>
</dbReference>
<dbReference type="SUPFAM" id="SSF48452">
    <property type="entry name" value="TPR-like"/>
    <property type="match status" value="1"/>
</dbReference>
<dbReference type="InterPro" id="IPR011990">
    <property type="entry name" value="TPR-like_helical_dom_sf"/>
</dbReference>
<dbReference type="InterPro" id="IPR036047">
    <property type="entry name" value="F-box-like_dom_sf"/>
</dbReference>
<dbReference type="SUPFAM" id="SSF52047">
    <property type="entry name" value="RNI-like"/>
    <property type="match status" value="1"/>
</dbReference>
<dbReference type="Gene3D" id="1.25.40.10">
    <property type="entry name" value="Tetratricopeptide repeat domain"/>
    <property type="match status" value="1"/>
</dbReference>